<dbReference type="PANTHER" id="PTHR43520">
    <property type="entry name" value="ATP7, ISOFORM B"/>
    <property type="match status" value="1"/>
</dbReference>
<dbReference type="Gene3D" id="2.70.150.10">
    <property type="entry name" value="Calcium-transporting ATPase, cytoplasmic transduction domain A"/>
    <property type="match status" value="1"/>
</dbReference>
<dbReference type="SFLD" id="SFLDS00003">
    <property type="entry name" value="Haloacid_Dehalogenase"/>
    <property type="match status" value="1"/>
</dbReference>
<reference evidence="15" key="1">
    <citation type="submission" date="2016-10" db="EMBL/GenBank/DDBJ databases">
        <authorList>
            <person name="Varghese N."/>
            <person name="Submissions S."/>
        </authorList>
    </citation>
    <scope>NUCLEOTIDE SEQUENCE [LARGE SCALE GENOMIC DNA]</scope>
    <source>
        <strain evidence="15">2SM5</strain>
    </source>
</reference>
<dbReference type="Gene3D" id="1.10.620.20">
    <property type="entry name" value="Ribonucleotide Reductase, subunit A"/>
    <property type="match status" value="1"/>
</dbReference>
<dbReference type="AlphaFoldDB" id="A0A1H1X4N4"/>
<feature type="transmembrane region" description="Helical" evidence="11">
    <location>
        <begin position="224"/>
        <end position="242"/>
    </location>
</feature>
<dbReference type="GO" id="GO:0043682">
    <property type="term" value="F:P-type divalent copper transporter activity"/>
    <property type="evidence" value="ECO:0007669"/>
    <property type="project" value="TreeGrafter"/>
</dbReference>
<dbReference type="SFLD" id="SFLDF00027">
    <property type="entry name" value="p-type_atpase"/>
    <property type="match status" value="1"/>
</dbReference>
<evidence type="ECO:0000256" key="1">
    <source>
        <dbReference type="ARBA" id="ARBA00004651"/>
    </source>
</evidence>
<organism evidence="14 15">
    <name type="scientific">Halopseudomonas litoralis</name>
    <dbReference type="NCBI Taxonomy" id="797277"/>
    <lineage>
        <taxon>Bacteria</taxon>
        <taxon>Pseudomonadati</taxon>
        <taxon>Pseudomonadota</taxon>
        <taxon>Gammaproteobacteria</taxon>
        <taxon>Pseudomonadales</taxon>
        <taxon>Pseudomonadaceae</taxon>
        <taxon>Halopseudomonas</taxon>
    </lineage>
</organism>
<dbReference type="InterPro" id="IPR009078">
    <property type="entry name" value="Ferritin-like_SF"/>
</dbReference>
<keyword evidence="9 11" id="KW-1133">Transmembrane helix</keyword>
<dbReference type="InterPro" id="IPR059000">
    <property type="entry name" value="ATPase_P-type_domA"/>
</dbReference>
<evidence type="ECO:0000256" key="7">
    <source>
        <dbReference type="ARBA" id="ARBA00022840"/>
    </source>
</evidence>
<dbReference type="GO" id="GO:0005524">
    <property type="term" value="F:ATP binding"/>
    <property type="evidence" value="ECO:0007669"/>
    <property type="project" value="UniProtKB-UniRule"/>
</dbReference>
<keyword evidence="8" id="KW-1278">Translocase</keyword>
<evidence type="ECO:0000256" key="12">
    <source>
        <dbReference type="SAM" id="MobiDB-lite"/>
    </source>
</evidence>
<feature type="transmembrane region" description="Helical" evidence="11">
    <location>
        <begin position="155"/>
        <end position="174"/>
    </location>
</feature>
<keyword evidence="15" id="KW-1185">Reference proteome</keyword>
<dbReference type="PRINTS" id="PR00943">
    <property type="entry name" value="CUATPASE"/>
</dbReference>
<dbReference type="NCBIfam" id="TIGR01494">
    <property type="entry name" value="ATPase_P-type"/>
    <property type="match status" value="1"/>
</dbReference>
<dbReference type="SUPFAM" id="SSF81665">
    <property type="entry name" value="Calcium ATPase, transmembrane domain M"/>
    <property type="match status" value="1"/>
</dbReference>
<dbReference type="CDD" id="cd02094">
    <property type="entry name" value="P-type_ATPase_Cu-like"/>
    <property type="match status" value="1"/>
</dbReference>
<feature type="transmembrane region" description="Helical" evidence="11">
    <location>
        <begin position="405"/>
        <end position="428"/>
    </location>
</feature>
<dbReference type="Gene3D" id="3.40.50.1000">
    <property type="entry name" value="HAD superfamily/HAD-like"/>
    <property type="match status" value="1"/>
</dbReference>
<dbReference type="InterPro" id="IPR011017">
    <property type="entry name" value="TRASH_dom"/>
</dbReference>
<dbReference type="GO" id="GO:0016887">
    <property type="term" value="F:ATP hydrolysis activity"/>
    <property type="evidence" value="ECO:0007669"/>
    <property type="project" value="InterPro"/>
</dbReference>
<dbReference type="SFLD" id="SFLDG00002">
    <property type="entry name" value="C1.7:_P-type_atpase_like"/>
    <property type="match status" value="1"/>
</dbReference>
<evidence type="ECO:0000256" key="11">
    <source>
        <dbReference type="RuleBase" id="RU362081"/>
    </source>
</evidence>
<keyword evidence="7 11" id="KW-0067">ATP-binding</keyword>
<keyword evidence="6 11" id="KW-0547">Nucleotide-binding</keyword>
<evidence type="ECO:0000259" key="13">
    <source>
        <dbReference type="SMART" id="SM00746"/>
    </source>
</evidence>
<dbReference type="FunFam" id="2.70.150.10:FF:000020">
    <property type="entry name" value="Copper-exporting P-type ATPase A"/>
    <property type="match status" value="1"/>
</dbReference>
<dbReference type="InterPro" id="IPR023298">
    <property type="entry name" value="ATPase_P-typ_TM_dom_sf"/>
</dbReference>
<dbReference type="GO" id="GO:0016491">
    <property type="term" value="F:oxidoreductase activity"/>
    <property type="evidence" value="ECO:0007669"/>
    <property type="project" value="InterPro"/>
</dbReference>
<dbReference type="InterPro" id="IPR008250">
    <property type="entry name" value="ATPase_P-typ_transduc_dom_A_sf"/>
</dbReference>
<evidence type="ECO:0000313" key="14">
    <source>
        <dbReference type="EMBL" id="SDT04297.1"/>
    </source>
</evidence>
<dbReference type="InterPro" id="IPR001757">
    <property type="entry name" value="P_typ_ATPase"/>
</dbReference>
<feature type="transmembrane region" description="Helical" evidence="11">
    <location>
        <begin position="377"/>
        <end position="399"/>
    </location>
</feature>
<dbReference type="PANTHER" id="PTHR43520:SF8">
    <property type="entry name" value="P-TYPE CU(+) TRANSPORTER"/>
    <property type="match status" value="1"/>
</dbReference>
<keyword evidence="5 11" id="KW-0479">Metal-binding</keyword>
<dbReference type="InterPro" id="IPR027256">
    <property type="entry name" value="P-typ_ATPase_IB"/>
</dbReference>
<evidence type="ECO:0000256" key="9">
    <source>
        <dbReference type="ARBA" id="ARBA00022989"/>
    </source>
</evidence>
<proteinExistence type="inferred from homology"/>
<sequence>MAHDNSDSHCHHHAPSNTGSGLTDPVCGMRVTADSTHHVEHAGKTHYFCSTKCMDRFEHDPEKFLSPASEPPPEAAKGTIYTCPMHPEIRQDHAGICPKCGMALEPLMPSLEDDNPELDDFSRRFWWTLPFTVIVTVLAMFGPQLGWFEMATQTWIELVLSLPVVLWAGQPFFVRGWQSVVNRSPNMWTLIGLGTGAAFVYSTLATVAPGIFPETFMSMGRVAVYFEAAVVIISLTLFGQVLELRARSQTSAAIRSLLGLAPKTARRINADGTEEDVPLTHVHEGDRLRVRPGEKVPVDGIVEEGASSLDESMLTGESLPISKRPGDRVIGATMNTSGALVIRAEKVGSATVLSQIVQLVAQAQRSRAPMQRMADLVAGYFVMAVVAIAILTLVVWGMFGPQPSWVYGLINAVAVLIIACPCALGLATPMSVMVATGRGATQGVLFRDAAAIENLRKVDTLIVDKTGTLTEGRPAFDQAVSAGELDADEILRLAASLDQGSEHPLADAIVSAARERNLVLSPVDDFDSGSGIGVRGKVEGKTLLLGNTAFMQQDNVNVDGLAATAEGLRTKGASVMYLAVDGTLVGLLAVSDPIKQSTPEAVQALKAAGIRVIMATGDGISTAKAVAAQLGIDEIHGEVKPADKLELVDKLQSEGCIVAMAGDGINDAPALAKANVGIAMGTGTDVAMNSAQVTLVKGDLRGISIARDLSNKTVLNMKQNLGFAFIYNALGVPLAAGVLYPFAGLLLSPMFAALAMSLSSASVVFNSLRLRGSV</sequence>
<dbReference type="PRINTS" id="PR00119">
    <property type="entry name" value="CATATPASE"/>
</dbReference>
<evidence type="ECO:0000313" key="15">
    <source>
        <dbReference type="Proteomes" id="UP000243426"/>
    </source>
</evidence>
<dbReference type="GO" id="GO:0060003">
    <property type="term" value="P:copper ion export"/>
    <property type="evidence" value="ECO:0007669"/>
    <property type="project" value="UniProtKB-ARBA"/>
</dbReference>
<dbReference type="SUPFAM" id="SSF47240">
    <property type="entry name" value="Ferritin-like"/>
    <property type="match status" value="1"/>
</dbReference>
<gene>
    <name evidence="14" type="ORF">SAMN05216198_3494</name>
</gene>
<dbReference type="STRING" id="797277.SAMN05216198_3494"/>
<dbReference type="SUPFAM" id="SSF81653">
    <property type="entry name" value="Calcium ATPase, transduction domain A"/>
    <property type="match status" value="1"/>
</dbReference>
<feature type="transmembrane region" description="Helical" evidence="11">
    <location>
        <begin position="186"/>
        <end position="212"/>
    </location>
</feature>
<evidence type="ECO:0000256" key="5">
    <source>
        <dbReference type="ARBA" id="ARBA00022723"/>
    </source>
</evidence>
<dbReference type="PROSITE" id="PS00154">
    <property type="entry name" value="ATPASE_E1_E2"/>
    <property type="match status" value="1"/>
</dbReference>
<keyword evidence="3 11" id="KW-1003">Cell membrane</keyword>
<feature type="domain" description="TRASH" evidence="13">
    <location>
        <begin position="24"/>
        <end position="61"/>
    </location>
</feature>
<evidence type="ECO:0000256" key="3">
    <source>
        <dbReference type="ARBA" id="ARBA00022475"/>
    </source>
</evidence>
<evidence type="ECO:0000256" key="8">
    <source>
        <dbReference type="ARBA" id="ARBA00022967"/>
    </source>
</evidence>
<feature type="transmembrane region" description="Helical" evidence="11">
    <location>
        <begin position="749"/>
        <end position="768"/>
    </location>
</feature>
<dbReference type="SMART" id="SM00746">
    <property type="entry name" value="TRASH"/>
    <property type="match status" value="1"/>
</dbReference>
<dbReference type="OrthoDB" id="9814270at2"/>
<dbReference type="RefSeq" id="WP_090275481.1">
    <property type="nucleotide sequence ID" value="NZ_LT629748.1"/>
</dbReference>
<name>A0A1H1X4N4_9GAMM</name>
<keyword evidence="4 11" id="KW-0812">Transmembrane</keyword>
<dbReference type="InterPro" id="IPR023299">
    <property type="entry name" value="ATPase_P-typ_cyto_dom_N"/>
</dbReference>
<dbReference type="InterPro" id="IPR036412">
    <property type="entry name" value="HAD-like_sf"/>
</dbReference>
<dbReference type="NCBIfam" id="TIGR01511">
    <property type="entry name" value="ATPase-IB1_Cu"/>
    <property type="match status" value="1"/>
</dbReference>
<comment type="similarity">
    <text evidence="2 11">Belongs to the cation transport ATPase (P-type) (TC 3.A.3) family. Type IB subfamily.</text>
</comment>
<dbReference type="NCBIfam" id="TIGR01525">
    <property type="entry name" value="ATPase-IB_hvy"/>
    <property type="match status" value="1"/>
</dbReference>
<comment type="subcellular location">
    <subcellularLocation>
        <location evidence="1">Cell membrane</location>
        <topology evidence="1">Multi-pass membrane protein</topology>
    </subcellularLocation>
</comment>
<evidence type="ECO:0000256" key="6">
    <source>
        <dbReference type="ARBA" id="ARBA00022741"/>
    </source>
</evidence>
<feature type="transmembrane region" description="Helical" evidence="11">
    <location>
        <begin position="125"/>
        <end position="143"/>
    </location>
</feature>
<accession>A0A1H1X4N4</accession>
<protein>
    <submittedName>
        <fullName evidence="14">Cu+-exporting ATPase</fullName>
    </submittedName>
</protein>
<dbReference type="Proteomes" id="UP000243426">
    <property type="component" value="Chromosome I"/>
</dbReference>
<evidence type="ECO:0000256" key="2">
    <source>
        <dbReference type="ARBA" id="ARBA00006024"/>
    </source>
</evidence>
<feature type="transmembrane region" description="Helical" evidence="11">
    <location>
        <begin position="721"/>
        <end position="743"/>
    </location>
</feature>
<dbReference type="InterPro" id="IPR012348">
    <property type="entry name" value="RNR-like"/>
</dbReference>
<dbReference type="Gene3D" id="3.40.1110.10">
    <property type="entry name" value="Calcium-transporting ATPase, cytoplasmic domain N"/>
    <property type="match status" value="1"/>
</dbReference>
<dbReference type="GO" id="GO:0005507">
    <property type="term" value="F:copper ion binding"/>
    <property type="evidence" value="ECO:0007669"/>
    <property type="project" value="TreeGrafter"/>
</dbReference>
<keyword evidence="10 11" id="KW-0472">Membrane</keyword>
<dbReference type="GO" id="GO:0005886">
    <property type="term" value="C:plasma membrane"/>
    <property type="evidence" value="ECO:0007669"/>
    <property type="project" value="UniProtKB-SubCell"/>
</dbReference>
<dbReference type="InterPro" id="IPR045800">
    <property type="entry name" value="HMBD"/>
</dbReference>
<dbReference type="Pfam" id="PF00122">
    <property type="entry name" value="E1-E2_ATPase"/>
    <property type="match status" value="1"/>
</dbReference>
<dbReference type="InterPro" id="IPR007029">
    <property type="entry name" value="YHS_dom"/>
</dbReference>
<evidence type="ECO:0000256" key="4">
    <source>
        <dbReference type="ARBA" id="ARBA00022692"/>
    </source>
</evidence>
<dbReference type="GO" id="GO:0055070">
    <property type="term" value="P:copper ion homeostasis"/>
    <property type="evidence" value="ECO:0007669"/>
    <property type="project" value="TreeGrafter"/>
</dbReference>
<evidence type="ECO:0000256" key="10">
    <source>
        <dbReference type="ARBA" id="ARBA00023136"/>
    </source>
</evidence>
<dbReference type="InterPro" id="IPR023214">
    <property type="entry name" value="HAD_sf"/>
</dbReference>
<dbReference type="Pfam" id="PF19335">
    <property type="entry name" value="HMBD"/>
    <property type="match status" value="1"/>
</dbReference>
<dbReference type="InterPro" id="IPR044492">
    <property type="entry name" value="P_typ_ATPase_HD_dom"/>
</dbReference>
<dbReference type="InterPro" id="IPR018303">
    <property type="entry name" value="ATPase_P-typ_P_site"/>
</dbReference>
<dbReference type="SUPFAM" id="SSF56784">
    <property type="entry name" value="HAD-like"/>
    <property type="match status" value="1"/>
</dbReference>
<dbReference type="Pfam" id="PF04945">
    <property type="entry name" value="YHS"/>
    <property type="match status" value="1"/>
</dbReference>
<dbReference type="Pfam" id="PF00702">
    <property type="entry name" value="Hydrolase"/>
    <property type="match status" value="1"/>
</dbReference>
<feature type="region of interest" description="Disordered" evidence="12">
    <location>
        <begin position="1"/>
        <end position="24"/>
    </location>
</feature>
<dbReference type="EMBL" id="LT629748">
    <property type="protein sequence ID" value="SDT04297.1"/>
    <property type="molecule type" value="Genomic_DNA"/>
</dbReference>